<evidence type="ECO:0000313" key="2">
    <source>
        <dbReference type="EMBL" id="ETX26856.1"/>
    </source>
</evidence>
<feature type="region of interest" description="Disordered" evidence="1">
    <location>
        <begin position="45"/>
        <end position="112"/>
    </location>
</feature>
<dbReference type="OrthoDB" id="7877326at2"/>
<evidence type="ECO:0000313" key="3">
    <source>
        <dbReference type="Proteomes" id="UP000023430"/>
    </source>
</evidence>
<sequence>MAKAASTARVHVTLSQDHTFRVDTSTKRTLPAGWTGYVSEKVAKEIEKERHGKRTPGADIPDAAEAAPAPKPGEKGPDGSDTVGSGAGADTAAAASGSDATAGGSGADQVIV</sequence>
<reference evidence="2 3" key="1">
    <citation type="submission" date="2014-01" db="EMBL/GenBank/DDBJ databases">
        <title>Roseivivax isoporae LMG 25204 Genome Sequencing.</title>
        <authorList>
            <person name="Lai Q."/>
            <person name="Li G."/>
            <person name="Shao Z."/>
        </authorList>
    </citation>
    <scope>NUCLEOTIDE SEQUENCE [LARGE SCALE GENOMIC DNA]</scope>
    <source>
        <strain evidence="2 3">LMG 25204</strain>
    </source>
</reference>
<comment type="caution">
    <text evidence="2">The sequence shown here is derived from an EMBL/GenBank/DDBJ whole genome shotgun (WGS) entry which is preliminary data.</text>
</comment>
<dbReference type="STRING" id="1449351.RISW2_18850"/>
<dbReference type="RefSeq" id="WP_043774720.1">
    <property type="nucleotide sequence ID" value="NZ_JAME01000051.1"/>
</dbReference>
<protein>
    <submittedName>
        <fullName evidence="2">Uncharacterized protein</fullName>
    </submittedName>
</protein>
<keyword evidence="3" id="KW-1185">Reference proteome</keyword>
<evidence type="ECO:0000256" key="1">
    <source>
        <dbReference type="SAM" id="MobiDB-lite"/>
    </source>
</evidence>
<organism evidence="2 3">
    <name type="scientific">Roseivivax isoporae LMG 25204</name>
    <dbReference type="NCBI Taxonomy" id="1449351"/>
    <lineage>
        <taxon>Bacteria</taxon>
        <taxon>Pseudomonadati</taxon>
        <taxon>Pseudomonadota</taxon>
        <taxon>Alphaproteobacteria</taxon>
        <taxon>Rhodobacterales</taxon>
        <taxon>Roseobacteraceae</taxon>
        <taxon>Roseivivax</taxon>
    </lineage>
</organism>
<accession>X7F424</accession>
<dbReference type="AlphaFoldDB" id="X7F424"/>
<feature type="compositionally biased region" description="Low complexity" evidence="1">
    <location>
        <begin position="57"/>
        <end position="68"/>
    </location>
</feature>
<dbReference type="Proteomes" id="UP000023430">
    <property type="component" value="Unassembled WGS sequence"/>
</dbReference>
<dbReference type="eggNOG" id="ENOG502ZZ9G">
    <property type="taxonomic scope" value="Bacteria"/>
</dbReference>
<feature type="compositionally biased region" description="Low complexity" evidence="1">
    <location>
        <begin position="88"/>
        <end position="102"/>
    </location>
</feature>
<gene>
    <name evidence="2" type="ORF">RISW2_18850</name>
</gene>
<proteinExistence type="predicted"/>
<name>X7F424_9RHOB</name>
<dbReference type="EMBL" id="JAME01000051">
    <property type="protein sequence ID" value="ETX26856.1"/>
    <property type="molecule type" value="Genomic_DNA"/>
</dbReference>